<feature type="compositionally biased region" description="Low complexity" evidence="1">
    <location>
        <begin position="334"/>
        <end position="343"/>
    </location>
</feature>
<feature type="compositionally biased region" description="Basic and acidic residues" evidence="1">
    <location>
        <begin position="1"/>
        <end position="31"/>
    </location>
</feature>
<gene>
    <name evidence="2" type="ORF">ALEPTO_LOCUS7752</name>
</gene>
<evidence type="ECO:0000313" key="3">
    <source>
        <dbReference type="Proteomes" id="UP000789508"/>
    </source>
</evidence>
<feature type="region of interest" description="Disordered" evidence="1">
    <location>
        <begin position="322"/>
        <end position="348"/>
    </location>
</feature>
<organism evidence="2 3">
    <name type="scientific">Ambispora leptoticha</name>
    <dbReference type="NCBI Taxonomy" id="144679"/>
    <lineage>
        <taxon>Eukaryota</taxon>
        <taxon>Fungi</taxon>
        <taxon>Fungi incertae sedis</taxon>
        <taxon>Mucoromycota</taxon>
        <taxon>Glomeromycotina</taxon>
        <taxon>Glomeromycetes</taxon>
        <taxon>Archaeosporales</taxon>
        <taxon>Ambisporaceae</taxon>
        <taxon>Ambispora</taxon>
    </lineage>
</organism>
<feature type="compositionally biased region" description="Polar residues" evidence="1">
    <location>
        <begin position="44"/>
        <end position="57"/>
    </location>
</feature>
<feature type="region of interest" description="Disordered" evidence="1">
    <location>
        <begin position="379"/>
        <end position="418"/>
    </location>
</feature>
<feature type="region of interest" description="Disordered" evidence="1">
    <location>
        <begin position="227"/>
        <end position="261"/>
    </location>
</feature>
<dbReference type="EMBL" id="CAJVPS010003621">
    <property type="protein sequence ID" value="CAG8592110.1"/>
    <property type="molecule type" value="Genomic_DNA"/>
</dbReference>
<protein>
    <submittedName>
        <fullName evidence="2">1899_t:CDS:1</fullName>
    </submittedName>
</protein>
<feature type="compositionally biased region" description="Basic and acidic residues" evidence="1">
    <location>
        <begin position="388"/>
        <end position="398"/>
    </location>
</feature>
<evidence type="ECO:0000313" key="2">
    <source>
        <dbReference type="EMBL" id="CAG8592110.1"/>
    </source>
</evidence>
<name>A0A9N9C7T1_9GLOM</name>
<feature type="compositionally biased region" description="Basic and acidic residues" evidence="1">
    <location>
        <begin position="237"/>
        <end position="261"/>
    </location>
</feature>
<feature type="compositionally biased region" description="Basic and acidic residues" evidence="1">
    <location>
        <begin position="59"/>
        <end position="69"/>
    </location>
</feature>
<proteinExistence type="predicted"/>
<dbReference type="Proteomes" id="UP000789508">
    <property type="component" value="Unassembled WGS sequence"/>
</dbReference>
<sequence>MSNPDDRPKPEEPDQRRDKSPSRQAGEDQAHGKQPATPPRHTEFNSSTLNEALNSFSDALDKDSKEQGHDQPFTPAPGLVHDPANAATFRHGSAKNRGTEKNPIKGFQRLVKDTEPAKEGETELLINGFRKEDKRADKYEDETHFIGVLRAKGLMTREAGLYRSIADDDTSTINPNNGFSHYLIFSNYTTSQIQELIKKHHLKTLAQLVGYLKGTLVRLGPDALELIDSQTPNQKGRSQDETPHSRDKNRQEPTDQDLKDIGLTKEEFEALNTAFTDPATIANLIKKIASSDNPQKVAQMLNRMFKHLQEKTCDNMFKQMTKPKAGGKRKECGKSSPPTKLPGKPTPKKIKKKKIKFSKNKLTKIPVMVLRGKTPKTVATVSSNTPGLEEKQEKEYKPKKTNALPPVKTLTNEATTSKITPTAKLEPEMKPSAPKAITILAVNSPSPIASPPSTNSKT</sequence>
<feature type="region of interest" description="Disordered" evidence="1">
    <location>
        <begin position="1"/>
        <end position="84"/>
    </location>
</feature>
<reference evidence="2" key="1">
    <citation type="submission" date="2021-06" db="EMBL/GenBank/DDBJ databases">
        <authorList>
            <person name="Kallberg Y."/>
            <person name="Tangrot J."/>
            <person name="Rosling A."/>
        </authorList>
    </citation>
    <scope>NUCLEOTIDE SEQUENCE</scope>
    <source>
        <strain evidence="2">FL130A</strain>
    </source>
</reference>
<comment type="caution">
    <text evidence="2">The sequence shown here is derived from an EMBL/GenBank/DDBJ whole genome shotgun (WGS) entry which is preliminary data.</text>
</comment>
<feature type="compositionally biased region" description="Polar residues" evidence="1">
    <location>
        <begin position="409"/>
        <end position="418"/>
    </location>
</feature>
<dbReference type="AlphaFoldDB" id="A0A9N9C7T1"/>
<evidence type="ECO:0000256" key="1">
    <source>
        <dbReference type="SAM" id="MobiDB-lite"/>
    </source>
</evidence>
<dbReference type="OrthoDB" id="10562604at2759"/>
<keyword evidence="3" id="KW-1185">Reference proteome</keyword>
<accession>A0A9N9C7T1</accession>